<dbReference type="Proteomes" id="UP000663836">
    <property type="component" value="Unassembled WGS sequence"/>
</dbReference>
<dbReference type="InterPro" id="IPR000998">
    <property type="entry name" value="MAM_dom"/>
</dbReference>
<evidence type="ECO:0000313" key="3">
    <source>
        <dbReference type="EMBL" id="CAF3970159.1"/>
    </source>
</evidence>
<evidence type="ECO:0000256" key="1">
    <source>
        <dbReference type="SAM" id="MobiDB-lite"/>
    </source>
</evidence>
<name>A0A819LYV6_9BILA</name>
<gene>
    <name evidence="3" type="ORF">JBS370_LOCUS24588</name>
</gene>
<feature type="domain" description="MAM" evidence="2">
    <location>
        <begin position="665"/>
        <end position="822"/>
    </location>
</feature>
<dbReference type="GO" id="GO:0016020">
    <property type="term" value="C:membrane"/>
    <property type="evidence" value="ECO:0007669"/>
    <property type="project" value="InterPro"/>
</dbReference>
<reference evidence="3" key="1">
    <citation type="submission" date="2021-02" db="EMBL/GenBank/DDBJ databases">
        <authorList>
            <person name="Nowell W R."/>
        </authorList>
    </citation>
    <scope>NUCLEOTIDE SEQUENCE</scope>
</reference>
<feature type="non-terminal residue" evidence="3">
    <location>
        <position position="1"/>
    </location>
</feature>
<accession>A0A819LYV6</accession>
<dbReference type="EMBL" id="CAJOBD010003874">
    <property type="protein sequence ID" value="CAF3970159.1"/>
    <property type="molecule type" value="Genomic_DNA"/>
</dbReference>
<comment type="caution">
    <text evidence="3">The sequence shown here is derived from an EMBL/GenBank/DDBJ whole genome shotgun (WGS) entry which is preliminary data.</text>
</comment>
<dbReference type="AlphaFoldDB" id="A0A819LYV6"/>
<proteinExistence type="predicted"/>
<feature type="region of interest" description="Disordered" evidence="1">
    <location>
        <begin position="839"/>
        <end position="942"/>
    </location>
</feature>
<dbReference type="InterPro" id="IPR013320">
    <property type="entry name" value="ConA-like_dom_sf"/>
</dbReference>
<evidence type="ECO:0000313" key="4">
    <source>
        <dbReference type="Proteomes" id="UP000663836"/>
    </source>
</evidence>
<feature type="domain" description="MAM" evidence="2">
    <location>
        <begin position="48"/>
        <end position="204"/>
    </location>
</feature>
<evidence type="ECO:0000259" key="2">
    <source>
        <dbReference type="PROSITE" id="PS50060"/>
    </source>
</evidence>
<dbReference type="SUPFAM" id="SSF49899">
    <property type="entry name" value="Concanavalin A-like lectins/glucanases"/>
    <property type="match status" value="1"/>
</dbReference>
<feature type="region of interest" description="Disordered" evidence="1">
    <location>
        <begin position="223"/>
        <end position="260"/>
    </location>
</feature>
<dbReference type="Pfam" id="PF00629">
    <property type="entry name" value="MAM"/>
    <property type="match status" value="2"/>
</dbReference>
<protein>
    <recommendedName>
        <fullName evidence="2">MAM domain-containing protein</fullName>
    </recommendedName>
</protein>
<dbReference type="PROSITE" id="PS50060">
    <property type="entry name" value="MAM_2"/>
    <property type="match status" value="2"/>
</dbReference>
<sequence>MTGDCQFKLTSGGTNNLALTNGNIPGANPTQPLSDVTAVQSLTTPNNEPCNFPYTYTPGNWQMYFCRRYSAANYSCPTNSGLGQCAMGKFAGIRASGTGVYDQTYVTDVKQSSSATQCLDFYYYIPGTTSNPKIQVGWKADADTQQVIELPAHSENRWQNSRSSFTAPSSSSYQLTFRMMRDAASFSFTFGLDEIKIYDQPCGSVVTTTISIVSTTTIQAGTTTPVPTTTTPVPTTTTPVPTTTTPVPTTTTHVLPDTTTSTSTTTIILPITTTTVTMTTTTTPTPTTTTTVSTTTTSITTTVSTTTTSTTTTEEPPVQIFTCNFSTTPCFEGGGLTVTNGNEFNSVDIISEPPRAPLSDVSSANGPTDNNERCELPYRLPIGNSTNENSPEIWFCYKNQCPTKSQKLANCKSGNYGLISIEPWESRKTIFKSINKGMMIRNSVGEQCLLYYYYFTVYDKLDWGQHISVIIKSDNATDNEIEIDRLSAVDMIENRWQSRTKTFNSAPTNNSLIFRFEVTNINRTIDPALNKTIYFALDNIELFNQKCQSVTDPSTVQTTISQSPTTTSKLDELTAAPPPTSNKLGLILGLSLGFVLLLILTFCHSQNVNYECDFDNDMTGDCQFRLTSGGTNNLALTNGNIPGGNPTQPLSDVTAVQSPTTPNNEPCNFPYPYTPGNWQMYFCRRYSTTNYSCPTNSGLGQCVMGKFAGIRASATTGAYDQTYVTDVKQSSSAIQCLDFYYYIPGPTSNPKIQVGWKADADTQQIVELPAHSENGWQNSRSSFTAPSSSSYQLTFRMMRDTGGFSFTFGLDEIKIYDQPCGSVVTTTISIVSTTTVEAGTTTPVPTTTTPVLPDTTTPIPTTTTPIPGTTTPIPTTTTPIPGTTTPAPTTSTIVLPDTTTTSTTTVSTTSSNSESPVVTQELEETSSSNVPTVTTTTSTTTTEEPLVRMFNCDFSTTQCFEGGELVITNGNEFNSVDIINEPPRAPLSDVSSI</sequence>
<dbReference type="Gene3D" id="2.60.120.200">
    <property type="match status" value="2"/>
</dbReference>
<organism evidence="3 4">
    <name type="scientific">Rotaria sordida</name>
    <dbReference type="NCBI Taxonomy" id="392033"/>
    <lineage>
        <taxon>Eukaryota</taxon>
        <taxon>Metazoa</taxon>
        <taxon>Spiralia</taxon>
        <taxon>Gnathifera</taxon>
        <taxon>Rotifera</taxon>
        <taxon>Eurotatoria</taxon>
        <taxon>Bdelloidea</taxon>
        <taxon>Philodinida</taxon>
        <taxon>Philodinidae</taxon>
        <taxon>Rotaria</taxon>
    </lineage>
</organism>